<dbReference type="RefSeq" id="WP_114563411.1">
    <property type="nucleotide sequence ID" value="NZ_CP031124.1"/>
</dbReference>
<feature type="binding site" evidence="11">
    <location>
        <position position="214"/>
    </location>
    <ligand>
        <name>Zn(2+)</name>
        <dbReference type="ChEBI" id="CHEBI:29105"/>
    </ligand>
</feature>
<comment type="cofactor">
    <cofactor evidence="11">
        <name>Zn(2+)</name>
        <dbReference type="ChEBI" id="CHEBI:29105"/>
    </cofactor>
    <text evidence="11">Binds 1 zinc ion per subunit.</text>
</comment>
<feature type="binding site" evidence="11">
    <location>
        <position position="203"/>
    </location>
    <ligand>
        <name>Zn(2+)</name>
        <dbReference type="ChEBI" id="CHEBI:29105"/>
    </ligand>
</feature>
<dbReference type="EMBL" id="CP031124">
    <property type="protein sequence ID" value="AXF86322.1"/>
    <property type="molecule type" value="Genomic_DNA"/>
</dbReference>
<evidence type="ECO:0000256" key="5">
    <source>
        <dbReference type="ARBA" id="ARBA00022785"/>
    </source>
</evidence>
<comment type="pathway">
    <text evidence="1 11">Purine metabolism; 7-cyano-7-deazaguanine biosynthesis.</text>
</comment>
<keyword evidence="7 11" id="KW-0067">ATP-binding</keyword>
<organism evidence="12 13">
    <name type="scientific">Ephemeroptericola cinctiostellae</name>
    <dbReference type="NCBI Taxonomy" id="2268024"/>
    <lineage>
        <taxon>Bacteria</taxon>
        <taxon>Pseudomonadati</taxon>
        <taxon>Pseudomonadota</taxon>
        <taxon>Betaproteobacteria</taxon>
        <taxon>Burkholderiales</taxon>
        <taxon>Burkholderiaceae</taxon>
        <taxon>Ephemeroptericola</taxon>
    </lineage>
</organism>
<keyword evidence="5 11" id="KW-0671">Queuosine biosynthesis</keyword>
<evidence type="ECO:0000256" key="10">
    <source>
        <dbReference type="ARBA" id="ARBA00047890"/>
    </source>
</evidence>
<feature type="binding site" evidence="11">
    <location>
        <position position="211"/>
    </location>
    <ligand>
        <name>Zn(2+)</name>
        <dbReference type="ChEBI" id="CHEBI:29105"/>
    </ligand>
</feature>
<dbReference type="EC" id="6.3.4.20" evidence="9 11"/>
<comment type="similarity">
    <text evidence="8 11">Belongs to the QueC family.</text>
</comment>
<dbReference type="PANTHER" id="PTHR42914:SF1">
    <property type="entry name" value="7-CYANO-7-DEAZAGUANINE SYNTHASE"/>
    <property type="match status" value="1"/>
</dbReference>
<dbReference type="Proteomes" id="UP000252182">
    <property type="component" value="Chromosome"/>
</dbReference>
<dbReference type="InterPro" id="IPR018317">
    <property type="entry name" value="QueC"/>
</dbReference>
<protein>
    <recommendedName>
        <fullName evidence="9 11">7-cyano-7-deazaguanine synthase</fullName>
        <ecNumber evidence="9 11">6.3.4.20</ecNumber>
    </recommendedName>
    <alternativeName>
        <fullName evidence="11">7-cyano-7-carbaguanine synthase</fullName>
    </alternativeName>
    <alternativeName>
        <fullName evidence="11">PreQ(0) synthase</fullName>
    </alternativeName>
    <alternativeName>
        <fullName evidence="11">Queuosine biosynthesis protein QueC</fullName>
    </alternativeName>
</protein>
<evidence type="ECO:0000256" key="11">
    <source>
        <dbReference type="HAMAP-Rule" id="MF_01633"/>
    </source>
</evidence>
<evidence type="ECO:0000256" key="6">
    <source>
        <dbReference type="ARBA" id="ARBA00022833"/>
    </source>
</evidence>
<accession>A0A345DD84</accession>
<evidence type="ECO:0000313" key="12">
    <source>
        <dbReference type="EMBL" id="AXF86322.1"/>
    </source>
</evidence>
<dbReference type="CDD" id="cd01995">
    <property type="entry name" value="QueC-like"/>
    <property type="match status" value="1"/>
</dbReference>
<sequence length="257" mass="26783">MDNLNLTSCGAGGVGSGALVVLSGGQDSTTCLYWAVARWGRENVQALTFDYGQRHRVELDSAQKIAALVGVKQTVLPIDTFAAMGGNALTDDIAPESGVRADDDAALPNTFVPGRNLIFLTFAAAFAYQKGLAHVVTGVAQTDYSGYPDCRENTLKSLELALRLGMDSRVTLHTPLMFMSKAETVALAQAVGAMDALALSHTCYNGAVPPCGECAACVLRAQGFAQAGVADPLVVRTLVSACAVDAVAHDDAQLTLC</sequence>
<dbReference type="PANTHER" id="PTHR42914">
    <property type="entry name" value="7-CYANO-7-DEAZAGUANINE SYNTHASE"/>
    <property type="match status" value="1"/>
</dbReference>
<reference evidence="13" key="1">
    <citation type="submission" date="2018-07" db="EMBL/GenBank/DDBJ databases">
        <authorList>
            <person name="Kim H."/>
        </authorList>
    </citation>
    <scope>NUCLEOTIDE SEQUENCE [LARGE SCALE GENOMIC DNA]</scope>
    <source>
        <strain evidence="13">F02</strain>
    </source>
</reference>
<feature type="binding site" evidence="11">
    <location>
        <begin position="22"/>
        <end position="32"/>
    </location>
    <ligand>
        <name>ATP</name>
        <dbReference type="ChEBI" id="CHEBI:30616"/>
    </ligand>
</feature>
<proteinExistence type="inferred from homology"/>
<keyword evidence="3 11" id="KW-0479">Metal-binding</keyword>
<evidence type="ECO:0000256" key="9">
    <source>
        <dbReference type="ARBA" id="ARBA00039149"/>
    </source>
</evidence>
<name>A0A345DD84_9BURK</name>
<evidence type="ECO:0000313" key="13">
    <source>
        <dbReference type="Proteomes" id="UP000252182"/>
    </source>
</evidence>
<keyword evidence="2 11" id="KW-0436">Ligase</keyword>
<comment type="catalytic activity">
    <reaction evidence="10 11">
        <text>7-carboxy-7-carbaguanine + NH4(+) + 2 ATP = 7-cyano-7-carbaguanine + 2 AMP + 2 diphosphate + 2 H(+)</text>
        <dbReference type="Rhea" id="RHEA:27982"/>
        <dbReference type="ChEBI" id="CHEBI:15378"/>
        <dbReference type="ChEBI" id="CHEBI:28938"/>
        <dbReference type="ChEBI" id="CHEBI:30616"/>
        <dbReference type="ChEBI" id="CHEBI:33019"/>
        <dbReference type="ChEBI" id="CHEBI:45075"/>
        <dbReference type="ChEBI" id="CHEBI:61036"/>
        <dbReference type="ChEBI" id="CHEBI:456215"/>
        <dbReference type="EC" id="6.3.4.20"/>
    </reaction>
</comment>
<dbReference type="Pfam" id="PF06508">
    <property type="entry name" value="QueC"/>
    <property type="match status" value="1"/>
</dbReference>
<keyword evidence="4 11" id="KW-0547">Nucleotide-binding</keyword>
<keyword evidence="6 11" id="KW-0862">Zinc</keyword>
<feature type="binding site" evidence="11">
    <location>
        <position position="217"/>
    </location>
    <ligand>
        <name>Zn(2+)</name>
        <dbReference type="ChEBI" id="CHEBI:29105"/>
    </ligand>
</feature>
<keyword evidence="13" id="KW-1185">Reference proteome</keyword>
<dbReference type="GO" id="GO:0005524">
    <property type="term" value="F:ATP binding"/>
    <property type="evidence" value="ECO:0007669"/>
    <property type="project" value="UniProtKB-UniRule"/>
</dbReference>
<dbReference type="AlphaFoldDB" id="A0A345DD84"/>
<dbReference type="PIRSF" id="PIRSF006293">
    <property type="entry name" value="ExsB"/>
    <property type="match status" value="1"/>
</dbReference>
<evidence type="ECO:0000256" key="1">
    <source>
        <dbReference type="ARBA" id="ARBA00005061"/>
    </source>
</evidence>
<dbReference type="SUPFAM" id="SSF52402">
    <property type="entry name" value="Adenine nucleotide alpha hydrolases-like"/>
    <property type="match status" value="1"/>
</dbReference>
<dbReference type="OrthoDB" id="9789567at2"/>
<dbReference type="Gene3D" id="3.40.50.620">
    <property type="entry name" value="HUPs"/>
    <property type="match status" value="1"/>
</dbReference>
<gene>
    <name evidence="11 12" type="primary">queC</name>
    <name evidence="12" type="ORF">DTO96_102069</name>
</gene>
<evidence type="ECO:0000256" key="3">
    <source>
        <dbReference type="ARBA" id="ARBA00022723"/>
    </source>
</evidence>
<evidence type="ECO:0000256" key="7">
    <source>
        <dbReference type="ARBA" id="ARBA00022840"/>
    </source>
</evidence>
<dbReference type="GO" id="GO:0008270">
    <property type="term" value="F:zinc ion binding"/>
    <property type="evidence" value="ECO:0007669"/>
    <property type="project" value="UniProtKB-UniRule"/>
</dbReference>
<dbReference type="GO" id="GO:0008616">
    <property type="term" value="P:tRNA queuosine(34) biosynthetic process"/>
    <property type="evidence" value="ECO:0007669"/>
    <property type="project" value="UniProtKB-UniRule"/>
</dbReference>
<evidence type="ECO:0000256" key="2">
    <source>
        <dbReference type="ARBA" id="ARBA00022598"/>
    </source>
</evidence>
<dbReference type="InterPro" id="IPR014729">
    <property type="entry name" value="Rossmann-like_a/b/a_fold"/>
</dbReference>
<dbReference type="UniPathway" id="UPA00391"/>
<comment type="function">
    <text evidence="11">Catalyzes the ATP-dependent conversion of 7-carboxy-7-deazaguanine (CDG) to 7-cyano-7-deazaguanine (preQ(0)).</text>
</comment>
<dbReference type="KEGG" id="hyf:DTO96_102069"/>
<dbReference type="NCBIfam" id="TIGR00364">
    <property type="entry name" value="7-cyano-7-deazaguanine synthase QueC"/>
    <property type="match status" value="1"/>
</dbReference>
<dbReference type="HAMAP" id="MF_01633">
    <property type="entry name" value="QueC"/>
    <property type="match status" value="1"/>
</dbReference>
<evidence type="ECO:0000256" key="4">
    <source>
        <dbReference type="ARBA" id="ARBA00022741"/>
    </source>
</evidence>
<evidence type="ECO:0000256" key="8">
    <source>
        <dbReference type="ARBA" id="ARBA00037993"/>
    </source>
</evidence>
<dbReference type="GO" id="GO:0016879">
    <property type="term" value="F:ligase activity, forming carbon-nitrogen bonds"/>
    <property type="evidence" value="ECO:0007669"/>
    <property type="project" value="UniProtKB-UniRule"/>
</dbReference>